<feature type="non-terminal residue" evidence="1">
    <location>
        <position position="159"/>
    </location>
</feature>
<evidence type="ECO:0000313" key="1">
    <source>
        <dbReference type="EMBL" id="KAJ9594021.1"/>
    </source>
</evidence>
<gene>
    <name evidence="1" type="ORF">L9F63_014551</name>
</gene>
<name>A0AAD8A7M1_DIPPU</name>
<comment type="caution">
    <text evidence="1">The sequence shown here is derived from an EMBL/GenBank/DDBJ whole genome shotgun (WGS) entry which is preliminary data.</text>
</comment>
<protein>
    <submittedName>
        <fullName evidence="1">Uncharacterized protein</fullName>
    </submittedName>
</protein>
<dbReference type="AlphaFoldDB" id="A0AAD8A7M1"/>
<organism evidence="1 2">
    <name type="scientific">Diploptera punctata</name>
    <name type="common">Pacific beetle cockroach</name>
    <dbReference type="NCBI Taxonomy" id="6984"/>
    <lineage>
        <taxon>Eukaryota</taxon>
        <taxon>Metazoa</taxon>
        <taxon>Ecdysozoa</taxon>
        <taxon>Arthropoda</taxon>
        <taxon>Hexapoda</taxon>
        <taxon>Insecta</taxon>
        <taxon>Pterygota</taxon>
        <taxon>Neoptera</taxon>
        <taxon>Polyneoptera</taxon>
        <taxon>Dictyoptera</taxon>
        <taxon>Blattodea</taxon>
        <taxon>Blaberoidea</taxon>
        <taxon>Blaberidae</taxon>
        <taxon>Diplopterinae</taxon>
        <taxon>Diploptera</taxon>
    </lineage>
</organism>
<proteinExistence type="predicted"/>
<dbReference type="EMBL" id="JASPKZ010003080">
    <property type="protein sequence ID" value="KAJ9594021.1"/>
    <property type="molecule type" value="Genomic_DNA"/>
</dbReference>
<sequence>SSVKLLDVGRSTLKLHTGRTLDWNCSTGRASLLNLTARTLTVKRSTDALCKTLDFGRLDVKLLAFDHRRETALLSCAQSVKLPTGRSTVKLLYWTPSVKLLDWSDLDCETARRVGLSTVKPLNWTNLDCNARLTLAVKLLDWSDSRLSTVKLLDCELLD</sequence>
<feature type="non-terminal residue" evidence="1">
    <location>
        <position position="1"/>
    </location>
</feature>
<keyword evidence="2" id="KW-1185">Reference proteome</keyword>
<reference evidence="1" key="1">
    <citation type="journal article" date="2023" name="IScience">
        <title>Live-bearing cockroach genome reveals convergent evolutionary mechanisms linked to viviparity in insects and beyond.</title>
        <authorList>
            <person name="Fouks B."/>
            <person name="Harrison M.C."/>
            <person name="Mikhailova A.A."/>
            <person name="Marchal E."/>
            <person name="English S."/>
            <person name="Carruthers M."/>
            <person name="Jennings E.C."/>
            <person name="Chiamaka E.L."/>
            <person name="Frigard R.A."/>
            <person name="Pippel M."/>
            <person name="Attardo G.M."/>
            <person name="Benoit J.B."/>
            <person name="Bornberg-Bauer E."/>
            <person name="Tobe S.S."/>
        </authorList>
    </citation>
    <scope>NUCLEOTIDE SEQUENCE</scope>
    <source>
        <strain evidence="1">Stay&amp;Tobe</strain>
    </source>
</reference>
<reference evidence="1" key="2">
    <citation type="submission" date="2023-05" db="EMBL/GenBank/DDBJ databases">
        <authorList>
            <person name="Fouks B."/>
        </authorList>
    </citation>
    <scope>NUCLEOTIDE SEQUENCE</scope>
    <source>
        <strain evidence="1">Stay&amp;Tobe</strain>
        <tissue evidence="1">Testes</tissue>
    </source>
</reference>
<dbReference type="Proteomes" id="UP001233999">
    <property type="component" value="Unassembled WGS sequence"/>
</dbReference>
<evidence type="ECO:0000313" key="2">
    <source>
        <dbReference type="Proteomes" id="UP001233999"/>
    </source>
</evidence>
<accession>A0AAD8A7M1</accession>